<feature type="domain" description="N-acetyltransferase" evidence="1">
    <location>
        <begin position="128"/>
        <end position="278"/>
    </location>
</feature>
<dbReference type="Proteomes" id="UP000825935">
    <property type="component" value="Chromosome 39"/>
</dbReference>
<gene>
    <name evidence="2" type="ORF">KP509_39G059900</name>
</gene>
<dbReference type="PROSITE" id="PS51186">
    <property type="entry name" value="GNAT"/>
    <property type="match status" value="1"/>
</dbReference>
<dbReference type="PANTHER" id="PTHR42919">
    <property type="entry name" value="N-ALPHA-ACETYLTRANSFERASE"/>
    <property type="match status" value="1"/>
</dbReference>
<proteinExistence type="predicted"/>
<name>A0A8T2Q1S9_CERRI</name>
<comment type="caution">
    <text evidence="2">The sequence shown here is derived from an EMBL/GenBank/DDBJ whole genome shotgun (WGS) entry which is preliminary data.</text>
</comment>
<dbReference type="GO" id="GO:0008080">
    <property type="term" value="F:N-acetyltransferase activity"/>
    <property type="evidence" value="ECO:0007669"/>
    <property type="project" value="TreeGrafter"/>
</dbReference>
<organism evidence="2 3">
    <name type="scientific">Ceratopteris richardii</name>
    <name type="common">Triangle waterfern</name>
    <dbReference type="NCBI Taxonomy" id="49495"/>
    <lineage>
        <taxon>Eukaryota</taxon>
        <taxon>Viridiplantae</taxon>
        <taxon>Streptophyta</taxon>
        <taxon>Embryophyta</taxon>
        <taxon>Tracheophyta</taxon>
        <taxon>Polypodiopsida</taxon>
        <taxon>Polypodiidae</taxon>
        <taxon>Polypodiales</taxon>
        <taxon>Pteridineae</taxon>
        <taxon>Pteridaceae</taxon>
        <taxon>Parkerioideae</taxon>
        <taxon>Ceratopteris</taxon>
    </lineage>
</organism>
<reference evidence="2" key="1">
    <citation type="submission" date="2021-08" db="EMBL/GenBank/DDBJ databases">
        <title>WGS assembly of Ceratopteris richardii.</title>
        <authorList>
            <person name="Marchant D.B."/>
            <person name="Chen G."/>
            <person name="Jenkins J."/>
            <person name="Shu S."/>
            <person name="Leebens-Mack J."/>
            <person name="Grimwood J."/>
            <person name="Schmutz J."/>
            <person name="Soltis P."/>
            <person name="Soltis D."/>
            <person name="Chen Z.-H."/>
        </authorList>
    </citation>
    <scope>NUCLEOTIDE SEQUENCE</scope>
    <source>
        <strain evidence="2">Whitten #5841</strain>
        <tissue evidence="2">Leaf</tissue>
    </source>
</reference>
<evidence type="ECO:0000313" key="2">
    <source>
        <dbReference type="EMBL" id="KAH7277628.1"/>
    </source>
</evidence>
<dbReference type="GO" id="GO:0031415">
    <property type="term" value="C:NatA complex"/>
    <property type="evidence" value="ECO:0007669"/>
    <property type="project" value="TreeGrafter"/>
</dbReference>
<accession>A0A8T2Q1S9</accession>
<dbReference type="SUPFAM" id="SSF55729">
    <property type="entry name" value="Acyl-CoA N-acyltransferases (Nat)"/>
    <property type="match status" value="1"/>
</dbReference>
<sequence>MLPLNIACNILPPHCCAVYSAANKSATTPLPLFPTYGGATHVGRTAIAIPRCSSPQLGSDSHFVGGSDQGLLRDARFSEDSRSDEGFLFSTLGWNAVRVNHDDLDMLKKFSHVQADAFYVPFPFFDDFFFSIFKAEVLSSLLYKIRHATPKRYACIVAMPGCQQSEDKEIVGVVDAAAMADRHVLKALPGIDEYLYISGMAVVPKYRRQKVATVLLQACDATAIEWGFEYLVLQAYEDDKAARLLYAKAGYVVIAIDPLWFSRLLGRRRKVILAKKVSASVYNKTPSM</sequence>
<keyword evidence="3" id="KW-1185">Reference proteome</keyword>
<evidence type="ECO:0000259" key="1">
    <source>
        <dbReference type="PROSITE" id="PS51186"/>
    </source>
</evidence>
<dbReference type="AlphaFoldDB" id="A0A8T2Q1S9"/>
<dbReference type="EMBL" id="CM035444">
    <property type="protein sequence ID" value="KAH7277628.1"/>
    <property type="molecule type" value="Genomic_DNA"/>
</dbReference>
<dbReference type="PANTHER" id="PTHR42919:SF20">
    <property type="entry name" value="GCN5-RELATED N-ACETYLTRANSFERASE 10, CHLOROPLASTIC"/>
    <property type="match status" value="1"/>
</dbReference>
<dbReference type="GO" id="GO:0007064">
    <property type="term" value="P:mitotic sister chromatid cohesion"/>
    <property type="evidence" value="ECO:0007669"/>
    <property type="project" value="TreeGrafter"/>
</dbReference>
<dbReference type="OMA" id="FFDDWFF"/>
<dbReference type="InterPro" id="IPR051556">
    <property type="entry name" value="N-term/lysine_N-AcTrnsfr"/>
</dbReference>
<dbReference type="InterPro" id="IPR016181">
    <property type="entry name" value="Acyl_CoA_acyltransferase"/>
</dbReference>
<dbReference type="Pfam" id="PF00583">
    <property type="entry name" value="Acetyltransf_1"/>
    <property type="match status" value="1"/>
</dbReference>
<dbReference type="InterPro" id="IPR000182">
    <property type="entry name" value="GNAT_dom"/>
</dbReference>
<protein>
    <recommendedName>
        <fullName evidence="1">N-acetyltransferase domain-containing protein</fullName>
    </recommendedName>
</protein>
<evidence type="ECO:0000313" key="3">
    <source>
        <dbReference type="Proteomes" id="UP000825935"/>
    </source>
</evidence>
<dbReference type="CDD" id="cd04301">
    <property type="entry name" value="NAT_SF"/>
    <property type="match status" value="1"/>
</dbReference>
<dbReference type="Gene3D" id="3.40.630.30">
    <property type="match status" value="1"/>
</dbReference>
<dbReference type="OrthoDB" id="1912023at2759"/>